<sequence>MPSARTPAGSSDAASRPHAVSPKGRPGSPTRSRSIAPYAAGATARIRS</sequence>
<evidence type="ECO:0000313" key="2">
    <source>
        <dbReference type="EMBL" id="NYF55154.1"/>
    </source>
</evidence>
<reference evidence="2 3" key="1">
    <citation type="submission" date="2020-07" db="EMBL/GenBank/DDBJ databases">
        <title>Sequencing the genomes of 1000 actinobacteria strains.</title>
        <authorList>
            <person name="Klenk H.-P."/>
        </authorList>
    </citation>
    <scope>NUCLEOTIDE SEQUENCE [LARGE SCALE GENOMIC DNA]</scope>
    <source>
        <strain evidence="2 3">DSM 43814</strain>
    </source>
</reference>
<evidence type="ECO:0000313" key="3">
    <source>
        <dbReference type="Proteomes" id="UP000631553"/>
    </source>
</evidence>
<dbReference type="EMBL" id="JACCCQ010000001">
    <property type="protein sequence ID" value="NYF55154.1"/>
    <property type="molecule type" value="Genomic_DNA"/>
</dbReference>
<dbReference type="Proteomes" id="UP000631553">
    <property type="component" value="Unassembled WGS sequence"/>
</dbReference>
<comment type="caution">
    <text evidence="2">The sequence shown here is derived from an EMBL/GenBank/DDBJ whole genome shotgun (WGS) entry which is preliminary data.</text>
</comment>
<accession>A0ABX2RIK8</accession>
<evidence type="ECO:0000256" key="1">
    <source>
        <dbReference type="SAM" id="MobiDB-lite"/>
    </source>
</evidence>
<protein>
    <submittedName>
        <fullName evidence="2">Uncharacterized protein</fullName>
    </submittedName>
</protein>
<gene>
    <name evidence="2" type="ORF">HDA35_000985</name>
</gene>
<name>A0ABX2RIK8_9ACTN</name>
<keyword evidence="3" id="KW-1185">Reference proteome</keyword>
<feature type="region of interest" description="Disordered" evidence="1">
    <location>
        <begin position="1"/>
        <end position="48"/>
    </location>
</feature>
<organism evidence="2 3">
    <name type="scientific">Micromonospora purpureochromogenes</name>
    <dbReference type="NCBI Taxonomy" id="47872"/>
    <lineage>
        <taxon>Bacteria</taxon>
        <taxon>Bacillati</taxon>
        <taxon>Actinomycetota</taxon>
        <taxon>Actinomycetes</taxon>
        <taxon>Micromonosporales</taxon>
        <taxon>Micromonosporaceae</taxon>
        <taxon>Micromonospora</taxon>
    </lineage>
</organism>
<proteinExistence type="predicted"/>